<dbReference type="InterPro" id="IPR048068">
    <property type="entry name" value="LarA-like"/>
</dbReference>
<dbReference type="EMBL" id="RXIF01000012">
    <property type="protein sequence ID" value="RZN63826.1"/>
    <property type="molecule type" value="Genomic_DNA"/>
</dbReference>
<dbReference type="GO" id="GO:0050043">
    <property type="term" value="F:lactate racemase activity"/>
    <property type="evidence" value="ECO:0007669"/>
    <property type="project" value="InterPro"/>
</dbReference>
<comment type="caution">
    <text evidence="3">The sequence shown here is derived from an EMBL/GenBank/DDBJ whole genome shotgun (WGS) entry which is preliminary data.</text>
</comment>
<dbReference type="Gene3D" id="3.40.50.11440">
    <property type="match status" value="1"/>
</dbReference>
<dbReference type="InterPro" id="IPR047926">
    <property type="entry name" value="Ni_dep_LarA"/>
</dbReference>
<evidence type="ECO:0000259" key="1">
    <source>
        <dbReference type="Pfam" id="PF09861"/>
    </source>
</evidence>
<evidence type="ECO:0000313" key="4">
    <source>
        <dbReference type="Proteomes" id="UP000317158"/>
    </source>
</evidence>
<feature type="domain" description="Lactate racemase C-terminal" evidence="2">
    <location>
        <begin position="280"/>
        <end position="395"/>
    </location>
</feature>
<feature type="domain" description="LarA-like N-terminal" evidence="1">
    <location>
        <begin position="8"/>
        <end position="207"/>
    </location>
</feature>
<organism evidence="3 4">
    <name type="scientific">Methanoliparum thermophilum</name>
    <dbReference type="NCBI Taxonomy" id="2491083"/>
    <lineage>
        <taxon>Archaea</taxon>
        <taxon>Methanobacteriati</taxon>
        <taxon>Methanobacteriota</taxon>
        <taxon>Candidatus Methanoliparia</taxon>
        <taxon>Candidatus Methanoliparales</taxon>
        <taxon>Candidatus Methanoliparaceae</taxon>
        <taxon>Candidatus Methanoliparum</taxon>
    </lineage>
</organism>
<sequence length="418" mass="47319">MDRIKIPYGDSSLELVVKENMQIIKPVKEAGMSDTKYSKEKIKRAIERPLQSKTIEELCKNKENCVIVVDDQTRDTPTKLMIDVLVEIIGRYIQDIKILFATGTHRKPTNDEIERILGKDILKKVQIDHHDCDNLDNLAFFGKTSYGTPVYINRTYLSSNLKIITGDISLHYYAGFGGGRKSIIPGLAGRNTIKKNHSLLLDKNAFMGNLEGNPVHLDMLEIINMRNESYKIYPDFSLNVIADNKKEIVTAAAGDLNTVFDYLVKIAKKMMSVEIKDCFDSIIVSSGGYPRDINLYQAVKALEMVKHGVKPGGNIILIAECKEGIGDYTFERWMHDFASLEETEEKIKSCFELGGHKAYYLKNILKRNKIYLLSRIYKKIIKKWGIIPIESLDEVSNVLKGGNVGIIPSADFMIVKKE</sequence>
<accession>A0A520KQN5</accession>
<dbReference type="InterPro" id="IPR018657">
    <property type="entry name" value="LarA-like_N"/>
</dbReference>
<dbReference type="Gene3D" id="3.90.226.30">
    <property type="match status" value="1"/>
</dbReference>
<dbReference type="InterPro" id="IPR043166">
    <property type="entry name" value="LarA-like_C"/>
</dbReference>
<protein>
    <submittedName>
        <fullName evidence="3">Nickel-dependent lactate racemase</fullName>
    </submittedName>
</protein>
<name>A0A520KQN5_METT2</name>
<dbReference type="NCBIfam" id="NF033504">
    <property type="entry name" value="Ni_dep_LarA"/>
    <property type="match status" value="1"/>
</dbReference>
<evidence type="ECO:0000313" key="3">
    <source>
        <dbReference type="EMBL" id="RZN63826.1"/>
    </source>
</evidence>
<proteinExistence type="predicted"/>
<evidence type="ECO:0000259" key="2">
    <source>
        <dbReference type="Pfam" id="PF21113"/>
    </source>
</evidence>
<gene>
    <name evidence="3" type="primary">larA</name>
    <name evidence="3" type="ORF">EF806_06205</name>
</gene>
<dbReference type="AlphaFoldDB" id="A0A520KQN5"/>
<dbReference type="Pfam" id="PF09861">
    <property type="entry name" value="Lar_N"/>
    <property type="match status" value="1"/>
</dbReference>
<dbReference type="InterPro" id="IPR048520">
    <property type="entry name" value="LarA_C"/>
</dbReference>
<dbReference type="PANTHER" id="PTHR33171">
    <property type="entry name" value="LAR_N DOMAIN-CONTAINING PROTEIN"/>
    <property type="match status" value="1"/>
</dbReference>
<dbReference type="Pfam" id="PF21113">
    <property type="entry name" value="LarA_C"/>
    <property type="match status" value="1"/>
</dbReference>
<reference evidence="3 4" key="1">
    <citation type="journal article" date="2019" name="Nat. Microbiol.">
        <title>Wide diversity of methane and short-chain alkane metabolisms in uncultured archaea.</title>
        <authorList>
            <person name="Borrel G."/>
            <person name="Adam P.S."/>
            <person name="McKay L.J."/>
            <person name="Chen L.X."/>
            <person name="Sierra-Garcia I.N."/>
            <person name="Sieber C.M."/>
            <person name="Letourneur Q."/>
            <person name="Ghozlane A."/>
            <person name="Andersen G.L."/>
            <person name="Li W.J."/>
            <person name="Hallam S.J."/>
            <person name="Muyzer G."/>
            <person name="de Oliveira V.M."/>
            <person name="Inskeep W.P."/>
            <person name="Banfield J.F."/>
            <person name="Gribaldo S."/>
        </authorList>
    </citation>
    <scope>NUCLEOTIDE SEQUENCE [LARGE SCALE GENOMIC DNA]</scope>
    <source>
        <strain evidence="3">NM1a</strain>
    </source>
</reference>
<dbReference type="PANTHER" id="PTHR33171:SF17">
    <property type="entry name" value="LARA-LIKE N-TERMINAL DOMAIN-CONTAINING PROTEIN"/>
    <property type="match status" value="1"/>
</dbReference>
<dbReference type="Proteomes" id="UP000317158">
    <property type="component" value="Unassembled WGS sequence"/>
</dbReference>